<sequence length="83" mass="9842">MVYDLEKKMNQMYFGRVTFLDGDLFVSLPFVLEAPSIYQVFSLIQIKYKIAEKDILDLEITNRKAISTRKDRSLIGWKENNYE</sequence>
<evidence type="ECO:0000313" key="1">
    <source>
        <dbReference type="EMBL" id="EMO63362.1"/>
    </source>
</evidence>
<gene>
    <name evidence="1" type="ORF">LEP1GSC133_4490</name>
</gene>
<evidence type="ECO:0000313" key="2">
    <source>
        <dbReference type="Proteomes" id="UP000012159"/>
    </source>
</evidence>
<proteinExistence type="predicted"/>
<comment type="caution">
    <text evidence="1">The sequence shown here is derived from an EMBL/GenBank/DDBJ whole genome shotgun (WGS) entry which is preliminary data.</text>
</comment>
<protein>
    <submittedName>
        <fullName evidence="1">Uncharacterized protein</fullName>
    </submittedName>
</protein>
<dbReference type="AlphaFoldDB" id="M6W0S6"/>
<organism evidence="1 2">
    <name type="scientific">Leptospira borgpetersenii serovar Pomona str. 200901868</name>
    <dbReference type="NCBI Taxonomy" id="1192866"/>
    <lineage>
        <taxon>Bacteria</taxon>
        <taxon>Pseudomonadati</taxon>
        <taxon>Spirochaetota</taxon>
        <taxon>Spirochaetia</taxon>
        <taxon>Leptospirales</taxon>
        <taxon>Leptospiraceae</taxon>
        <taxon>Leptospira</taxon>
    </lineage>
</organism>
<reference evidence="1 2" key="1">
    <citation type="submission" date="2013-01" db="EMBL/GenBank/DDBJ databases">
        <authorList>
            <person name="Harkins D.M."/>
            <person name="Durkin A.S."/>
            <person name="Brinkac L.M."/>
            <person name="Haft D.H."/>
            <person name="Selengut J.D."/>
            <person name="Sanka R."/>
            <person name="DePew J."/>
            <person name="Purushe J."/>
            <person name="Picardeau M."/>
            <person name="Werts C."/>
            <person name="Goarant C."/>
            <person name="Vinetz J.M."/>
            <person name="Sutton G.G."/>
            <person name="Nierman W.C."/>
            <person name="Fouts D.E."/>
        </authorList>
    </citation>
    <scope>NUCLEOTIDE SEQUENCE [LARGE SCALE GENOMIC DNA]</scope>
    <source>
        <strain evidence="1 2">200901868</strain>
    </source>
</reference>
<dbReference type="EMBL" id="AKWF02000056">
    <property type="protein sequence ID" value="EMO63362.1"/>
    <property type="molecule type" value="Genomic_DNA"/>
</dbReference>
<accession>M6W0S6</accession>
<dbReference type="Proteomes" id="UP000012159">
    <property type="component" value="Unassembled WGS sequence"/>
</dbReference>
<dbReference type="STRING" id="1192866.LEP1GSC133_4490"/>
<name>M6W0S6_LEPBO</name>